<dbReference type="Proteomes" id="UP000182054">
    <property type="component" value="Unassembled WGS sequence"/>
</dbReference>
<dbReference type="SUPFAM" id="SSF51261">
    <property type="entry name" value="Duplicated hybrid motif"/>
    <property type="match status" value="1"/>
</dbReference>
<reference evidence="8 9" key="1">
    <citation type="submission" date="2016-10" db="EMBL/GenBank/DDBJ databases">
        <authorList>
            <person name="de Groot N.N."/>
        </authorList>
    </citation>
    <scope>NUCLEOTIDE SEQUENCE [LARGE SCALE GENOMIC DNA]</scope>
    <source>
        <strain evidence="8 9">DSM 44908</strain>
    </source>
</reference>
<dbReference type="GO" id="GO:0009401">
    <property type="term" value="P:phosphoenolpyruvate-dependent sugar phosphotransferase system"/>
    <property type="evidence" value="ECO:0007669"/>
    <property type="project" value="UniProtKB-KW"/>
</dbReference>
<accession>A0A1I0U2T8</accession>
<evidence type="ECO:0000256" key="1">
    <source>
        <dbReference type="ARBA" id="ARBA00004496"/>
    </source>
</evidence>
<dbReference type="RefSeq" id="WP_068365575.1">
    <property type="nucleotide sequence ID" value="NZ_FOJN01000012.1"/>
</dbReference>
<evidence type="ECO:0000313" key="9">
    <source>
        <dbReference type="Proteomes" id="UP000182054"/>
    </source>
</evidence>
<dbReference type="Gene3D" id="2.70.70.10">
    <property type="entry name" value="Glucose Permease (Domain IIA)"/>
    <property type="match status" value="1"/>
</dbReference>
<keyword evidence="2" id="KW-0813">Transport</keyword>
<dbReference type="PROSITE" id="PS51093">
    <property type="entry name" value="PTS_EIIA_TYPE_1"/>
    <property type="match status" value="1"/>
</dbReference>
<protein>
    <submittedName>
        <fullName evidence="8">PTS system N-acetylglucosamine-specific IIA component, Glc family</fullName>
    </submittedName>
</protein>
<dbReference type="GO" id="GO:0005737">
    <property type="term" value="C:cytoplasm"/>
    <property type="evidence" value="ECO:0007669"/>
    <property type="project" value="UniProtKB-SubCell"/>
</dbReference>
<evidence type="ECO:0000313" key="8">
    <source>
        <dbReference type="EMBL" id="SFA58183.1"/>
    </source>
</evidence>
<dbReference type="GeneID" id="85486792"/>
<feature type="domain" description="PTS EIIA type-1" evidence="7">
    <location>
        <begin position="20"/>
        <end position="126"/>
    </location>
</feature>
<keyword evidence="3" id="KW-0762">Sugar transport</keyword>
<dbReference type="PANTHER" id="PTHR45008">
    <property type="entry name" value="PTS SYSTEM GLUCOSE-SPECIFIC EIIA COMPONENT"/>
    <property type="match status" value="1"/>
</dbReference>
<evidence type="ECO:0000256" key="2">
    <source>
        <dbReference type="ARBA" id="ARBA00022448"/>
    </source>
</evidence>
<name>A0A1I0U2T8_9NOCA</name>
<keyword evidence="4" id="KW-0808">Transferase</keyword>
<keyword evidence="5" id="KW-0598">Phosphotransferase system</keyword>
<evidence type="ECO:0000256" key="4">
    <source>
        <dbReference type="ARBA" id="ARBA00022679"/>
    </source>
</evidence>
<organism evidence="8 9">
    <name type="scientific">Rhodococcoides kroppenstedtii</name>
    <dbReference type="NCBI Taxonomy" id="293050"/>
    <lineage>
        <taxon>Bacteria</taxon>
        <taxon>Bacillati</taxon>
        <taxon>Actinomycetota</taxon>
        <taxon>Actinomycetes</taxon>
        <taxon>Mycobacteriales</taxon>
        <taxon>Nocardiaceae</taxon>
        <taxon>Rhodococcoides</taxon>
    </lineage>
</organism>
<evidence type="ECO:0000259" key="7">
    <source>
        <dbReference type="PROSITE" id="PS51093"/>
    </source>
</evidence>
<comment type="subcellular location">
    <subcellularLocation>
        <location evidence="1">Cytoplasm</location>
    </subcellularLocation>
</comment>
<keyword evidence="6" id="KW-0418">Kinase</keyword>
<dbReference type="NCBIfam" id="TIGR00830">
    <property type="entry name" value="PTBA"/>
    <property type="match status" value="1"/>
</dbReference>
<proteinExistence type="predicted"/>
<gene>
    <name evidence="8" type="ORF">SAMN05444374_11243</name>
</gene>
<evidence type="ECO:0000256" key="5">
    <source>
        <dbReference type="ARBA" id="ARBA00022683"/>
    </source>
</evidence>
<dbReference type="PANTHER" id="PTHR45008:SF1">
    <property type="entry name" value="PTS SYSTEM GLUCOSE-SPECIFIC EIIA COMPONENT"/>
    <property type="match status" value="1"/>
</dbReference>
<dbReference type="OrthoDB" id="9797715at2"/>
<evidence type="ECO:0000256" key="3">
    <source>
        <dbReference type="ARBA" id="ARBA00022597"/>
    </source>
</evidence>
<dbReference type="InterPro" id="IPR001127">
    <property type="entry name" value="PTS_EIIA_1_perm"/>
</dbReference>
<dbReference type="InterPro" id="IPR011055">
    <property type="entry name" value="Dup_hybrid_motif"/>
</dbReference>
<dbReference type="GO" id="GO:0016301">
    <property type="term" value="F:kinase activity"/>
    <property type="evidence" value="ECO:0007669"/>
    <property type="project" value="UniProtKB-KW"/>
</dbReference>
<sequence>MTTVAAPLAGTVVALADVPDPVFSAQMVGSGVAIRPSTRTGRVDVVAPVEGRLLKLHHHAFVVLTDDKKGVLVHVGIDTVQMKGDGFELVATEGATVAAGDVVVRYSPDAVVAAGYDDVCPVVLMDSAADSVDASRVGRDVVPGDTVFEI</sequence>
<dbReference type="AlphaFoldDB" id="A0A1I0U2T8"/>
<evidence type="ECO:0000256" key="6">
    <source>
        <dbReference type="ARBA" id="ARBA00022777"/>
    </source>
</evidence>
<dbReference type="EMBL" id="FOJN01000012">
    <property type="protein sequence ID" value="SFA58183.1"/>
    <property type="molecule type" value="Genomic_DNA"/>
</dbReference>
<dbReference type="InterPro" id="IPR050890">
    <property type="entry name" value="PTS_EIIA_component"/>
</dbReference>
<dbReference type="Pfam" id="PF00358">
    <property type="entry name" value="PTS_EIIA_1"/>
    <property type="match status" value="1"/>
</dbReference>